<sequence>ALDKRLGELRLNADAGG</sequence>
<proteinExistence type="evidence at protein level"/>
<protein>
    <submittedName>
        <fullName>30 kDa outer membrane protein</fullName>
    </submittedName>
</protein>
<dbReference type="AlphaFoldDB" id="Q9R4H9"/>
<name>Q9R4H9_BORPT</name>
<accession>Q9R4H9</accession>
<organism>
    <name type="scientific">Bordetella pertussis</name>
    <dbReference type="NCBI Taxonomy" id="520"/>
    <lineage>
        <taxon>Bacteria</taxon>
        <taxon>Pseudomonadati</taxon>
        <taxon>Pseudomonadota</taxon>
        <taxon>Betaproteobacteria</taxon>
        <taxon>Burkholderiales</taxon>
        <taxon>Alcaligenaceae</taxon>
        <taxon>Bordetella</taxon>
    </lineage>
</organism>
<reference key="1">
    <citation type="journal article" date="1995" name="Vaccine">
        <title>The purification and protective capacity of Bordetella pertussis outer membrane proteins.</title>
        <authorList>
            <person name="Hamstra H.J."/>
            <person name="Kuipers B."/>
            <person name="Schijf-Evers D."/>
            <person name="Loggen H.G."/>
            <person name="Poolman J.T."/>
        </authorList>
    </citation>
    <scope>PROTEIN SEQUENCE</scope>
</reference>
<keyword id="KW-0903">Direct protein sequencing</keyword>